<dbReference type="InterPro" id="IPR002104">
    <property type="entry name" value="Integrase_catalytic"/>
</dbReference>
<dbReference type="Gene3D" id="1.10.150.130">
    <property type="match status" value="1"/>
</dbReference>
<dbReference type="SUPFAM" id="SSF56349">
    <property type="entry name" value="DNA breaking-rejoining enzymes"/>
    <property type="match status" value="1"/>
</dbReference>
<reference evidence="6 7" key="1">
    <citation type="submission" date="2013-10" db="EMBL/GenBank/DDBJ databases">
        <title>The Genome Sequence of Acinetobacter tjernbergiae CIP107465.</title>
        <authorList>
            <consortium name="The Broad Institute Genomics Platform"/>
            <consortium name="The Broad Institute Genome Sequencing Center for Infectious Disease"/>
            <person name="Cerqueira G."/>
            <person name="Feldgarden M."/>
            <person name="Courvalin P."/>
            <person name="Grillot-Courvalin C."/>
            <person name="Clermont D."/>
            <person name="Rocha E."/>
            <person name="Yoon E.-J."/>
            <person name="Nemec A."/>
            <person name="Young S.K."/>
            <person name="Zeng Q."/>
            <person name="Gargeya S."/>
            <person name="Fitzgerald M."/>
            <person name="Abouelleil A."/>
            <person name="Alvarado L."/>
            <person name="Berlin A.M."/>
            <person name="Chapman S.B."/>
            <person name="Gainer-Dewar J."/>
            <person name="Goldberg J."/>
            <person name="Gnerre S."/>
            <person name="Griggs A."/>
            <person name="Gujja S."/>
            <person name="Hansen M."/>
            <person name="Howarth C."/>
            <person name="Imamovic A."/>
            <person name="Ireland A."/>
            <person name="Larimer J."/>
            <person name="McCowan C."/>
            <person name="Murphy C."/>
            <person name="Pearson M."/>
            <person name="Poon T.W."/>
            <person name="Priest M."/>
            <person name="Roberts A."/>
            <person name="Saif S."/>
            <person name="Shea T."/>
            <person name="Sykes S."/>
            <person name="Wortman J."/>
            <person name="Nusbaum C."/>
            <person name="Birren B."/>
        </authorList>
    </citation>
    <scope>NUCLEOTIDE SEQUENCE [LARGE SCALE GENOMIC DNA]</scope>
    <source>
        <strain evidence="6 7">CIP 107465</strain>
    </source>
</reference>
<feature type="domain" description="Tyr recombinase" evidence="5">
    <location>
        <begin position="211"/>
        <end position="386"/>
    </location>
</feature>
<gene>
    <name evidence="6" type="ORF">F990_02307</name>
</gene>
<keyword evidence="2" id="KW-0229">DNA integration</keyword>
<evidence type="ECO:0000256" key="1">
    <source>
        <dbReference type="ARBA" id="ARBA00008857"/>
    </source>
</evidence>
<evidence type="ECO:0000256" key="4">
    <source>
        <dbReference type="ARBA" id="ARBA00023172"/>
    </source>
</evidence>
<dbReference type="RefSeq" id="WP_018679948.1">
    <property type="nucleotide sequence ID" value="NZ_AYEV01000024.1"/>
</dbReference>
<dbReference type="Proteomes" id="UP000017404">
    <property type="component" value="Unassembled WGS sequence"/>
</dbReference>
<dbReference type="InterPro" id="IPR010998">
    <property type="entry name" value="Integrase_recombinase_N"/>
</dbReference>
<dbReference type="EMBL" id="AYEV01000024">
    <property type="protein sequence ID" value="ESK54865.1"/>
    <property type="molecule type" value="Genomic_DNA"/>
</dbReference>
<evidence type="ECO:0000313" key="7">
    <source>
        <dbReference type="Proteomes" id="UP000017404"/>
    </source>
</evidence>
<dbReference type="GO" id="GO:0015074">
    <property type="term" value="P:DNA integration"/>
    <property type="evidence" value="ECO:0007669"/>
    <property type="project" value="UniProtKB-KW"/>
</dbReference>
<evidence type="ECO:0000259" key="5">
    <source>
        <dbReference type="PROSITE" id="PS51898"/>
    </source>
</evidence>
<dbReference type="PROSITE" id="PS51898">
    <property type="entry name" value="TYR_RECOMBINASE"/>
    <property type="match status" value="1"/>
</dbReference>
<dbReference type="PANTHER" id="PTHR30629">
    <property type="entry name" value="PROPHAGE INTEGRASE"/>
    <property type="match status" value="1"/>
</dbReference>
<dbReference type="STRING" id="202955.GCA_000759995_00226"/>
<dbReference type="GO" id="GO:0006310">
    <property type="term" value="P:DNA recombination"/>
    <property type="evidence" value="ECO:0007669"/>
    <property type="project" value="UniProtKB-KW"/>
</dbReference>
<dbReference type="eggNOG" id="COG4974">
    <property type="taxonomic scope" value="Bacteria"/>
</dbReference>
<proteinExistence type="inferred from homology"/>
<keyword evidence="3" id="KW-0238">DNA-binding</keyword>
<dbReference type="AlphaFoldDB" id="V2V1T1"/>
<dbReference type="GO" id="GO:0003677">
    <property type="term" value="F:DNA binding"/>
    <property type="evidence" value="ECO:0007669"/>
    <property type="project" value="UniProtKB-KW"/>
</dbReference>
<dbReference type="OrthoDB" id="9057547at2"/>
<dbReference type="PATRIC" id="fig|1120928.5.peg.2331"/>
<dbReference type="Pfam" id="PF00589">
    <property type="entry name" value="Phage_integrase"/>
    <property type="match status" value="1"/>
</dbReference>
<keyword evidence="4" id="KW-0233">DNA recombination</keyword>
<protein>
    <recommendedName>
        <fullName evidence="5">Tyr recombinase domain-containing protein</fullName>
    </recommendedName>
</protein>
<dbReference type="InterPro" id="IPR013762">
    <property type="entry name" value="Integrase-like_cat_sf"/>
</dbReference>
<dbReference type="CDD" id="cd00796">
    <property type="entry name" value="INT_Rci_Hp1_C"/>
    <property type="match status" value="1"/>
</dbReference>
<evidence type="ECO:0000256" key="3">
    <source>
        <dbReference type="ARBA" id="ARBA00023125"/>
    </source>
</evidence>
<keyword evidence="7" id="KW-1185">Reference proteome</keyword>
<organism evidence="6 7">
    <name type="scientific">Acinetobacter tjernbergiae DSM 14971 = CIP 107465</name>
    <dbReference type="NCBI Taxonomy" id="1120928"/>
    <lineage>
        <taxon>Bacteria</taxon>
        <taxon>Pseudomonadati</taxon>
        <taxon>Pseudomonadota</taxon>
        <taxon>Gammaproteobacteria</taxon>
        <taxon>Moraxellales</taxon>
        <taxon>Moraxellaceae</taxon>
        <taxon>Acinetobacter</taxon>
    </lineage>
</organism>
<dbReference type="InterPro" id="IPR050808">
    <property type="entry name" value="Phage_Integrase"/>
</dbReference>
<dbReference type="PANTHER" id="PTHR30629:SF2">
    <property type="entry name" value="PROPHAGE INTEGRASE INTS-RELATED"/>
    <property type="match status" value="1"/>
</dbReference>
<dbReference type="Gene3D" id="1.10.443.10">
    <property type="entry name" value="Intergrase catalytic core"/>
    <property type="match status" value="1"/>
</dbReference>
<evidence type="ECO:0000313" key="6">
    <source>
        <dbReference type="EMBL" id="ESK54865.1"/>
    </source>
</evidence>
<name>V2V1T1_9GAMM</name>
<comment type="caution">
    <text evidence="6">The sequence shown here is derived from an EMBL/GenBank/DDBJ whole genome shotgun (WGS) entry which is preliminary data.</text>
</comment>
<evidence type="ECO:0000256" key="2">
    <source>
        <dbReference type="ARBA" id="ARBA00022908"/>
    </source>
</evidence>
<comment type="similarity">
    <text evidence="1">Belongs to the 'phage' integrase family.</text>
</comment>
<accession>V2V1T1</accession>
<dbReference type="InterPro" id="IPR011010">
    <property type="entry name" value="DNA_brk_join_enz"/>
</dbReference>
<sequence length="399" mass="45668">MAKLPTSLQETAITHSIRGFECGKEFDLRKLLPDCPVSGIRFVPTEDKVRALARLTFESKKISKSLGTYSHLEFDREIPNLIERVQLYQQRIAKGEHPFDDQETLSKEITFGDFVLSTYLPTAKTRKKSYKDDESRLRHYLMPALAKLTFSEINAGILNQLFTEISLKKLSHATLNRIRALLSAVYKMAIDYELIDTNLVSRVKKYKENNQKERYFNDEELKALVTVLYAPHQFGIDNLVIVSIVRFLLLTGVRKREAMDLQWSHIDLNTGVWLLGENKSGKARRINLNNDALMIIQKLPKQFDYIFANPETGKPYNDIRKTFEKIMRSANIGNVRIHDLRHNFASLAVNSGQSLYVVQHLLGHASPQTTQRYAHLQASTLKQASEDVAAVIRHHTDAA</sequence>